<dbReference type="AlphaFoldDB" id="A0A1M6ERP5"/>
<reference evidence="2" key="1">
    <citation type="submission" date="2016-11" db="EMBL/GenBank/DDBJ databases">
        <authorList>
            <person name="Varghese N."/>
            <person name="Submissions S."/>
        </authorList>
    </citation>
    <scope>NUCLEOTIDE SEQUENCE [LARGE SCALE GENOMIC DNA]</scope>
    <source>
        <strain evidence="2">CGMCC 1.8863</strain>
    </source>
</reference>
<organism evidence="1 2">
    <name type="scientific">Arenibacter nanhaiticus</name>
    <dbReference type="NCBI Taxonomy" id="558155"/>
    <lineage>
        <taxon>Bacteria</taxon>
        <taxon>Pseudomonadati</taxon>
        <taxon>Bacteroidota</taxon>
        <taxon>Flavobacteriia</taxon>
        <taxon>Flavobacteriales</taxon>
        <taxon>Flavobacteriaceae</taxon>
        <taxon>Arenibacter</taxon>
    </lineage>
</organism>
<accession>A0A1M6ERP5</accession>
<name>A0A1M6ERP5_9FLAO</name>
<proteinExistence type="predicted"/>
<evidence type="ECO:0000313" key="2">
    <source>
        <dbReference type="Proteomes" id="UP000184231"/>
    </source>
</evidence>
<protein>
    <submittedName>
        <fullName evidence="1">Uncharacterized protein</fullName>
    </submittedName>
</protein>
<keyword evidence="2" id="KW-1185">Reference proteome</keyword>
<sequence length="44" mass="5491">MNIFNNELSTTENRSQKRMTICEFHMTAKKTLEIYTYERKYRNR</sequence>
<evidence type="ECO:0000313" key="1">
    <source>
        <dbReference type="EMBL" id="SHI88093.1"/>
    </source>
</evidence>
<gene>
    <name evidence="1" type="ORF">SAMN04487911_10727</name>
</gene>
<dbReference type="EMBL" id="FQYX01000007">
    <property type="protein sequence ID" value="SHI88093.1"/>
    <property type="molecule type" value="Genomic_DNA"/>
</dbReference>
<dbReference type="Proteomes" id="UP000184231">
    <property type="component" value="Unassembled WGS sequence"/>
</dbReference>